<sequence>MEPALGNRYLSVQVRNCGPRAAAVPAQPTVTVRDDSGNVVAVQWDWRPPRAGLTVRPGHDRWLRLHWHTSGRCDRGGTSLEIAIGPAKERLEDCLQLGGLSEVTGQPTTADGTWGLAP</sequence>
<dbReference type="AlphaFoldDB" id="A0A916T9J3"/>
<proteinExistence type="predicted"/>
<evidence type="ECO:0000313" key="2">
    <source>
        <dbReference type="EMBL" id="GGB36926.1"/>
    </source>
</evidence>
<reference evidence="2" key="2">
    <citation type="submission" date="2020-09" db="EMBL/GenBank/DDBJ databases">
        <authorList>
            <person name="Sun Q."/>
            <person name="Zhou Y."/>
        </authorList>
    </citation>
    <scope>NUCLEOTIDE SEQUENCE</scope>
    <source>
        <strain evidence="2">CGMCC 1.15085</strain>
    </source>
</reference>
<keyword evidence="3" id="KW-1185">Reference proteome</keyword>
<dbReference type="InterPro" id="IPR025326">
    <property type="entry name" value="DUF4232"/>
</dbReference>
<reference evidence="2" key="1">
    <citation type="journal article" date="2014" name="Int. J. Syst. Evol. Microbiol.">
        <title>Complete genome sequence of Corynebacterium casei LMG S-19264T (=DSM 44701T), isolated from a smear-ripened cheese.</title>
        <authorList>
            <consortium name="US DOE Joint Genome Institute (JGI-PGF)"/>
            <person name="Walter F."/>
            <person name="Albersmeier A."/>
            <person name="Kalinowski J."/>
            <person name="Ruckert C."/>
        </authorList>
    </citation>
    <scope>NUCLEOTIDE SEQUENCE</scope>
    <source>
        <strain evidence="2">CGMCC 1.15085</strain>
    </source>
</reference>
<evidence type="ECO:0000259" key="1">
    <source>
        <dbReference type="Pfam" id="PF14016"/>
    </source>
</evidence>
<organism evidence="2 3">
    <name type="scientific">Flexivirga endophytica</name>
    <dbReference type="NCBI Taxonomy" id="1849103"/>
    <lineage>
        <taxon>Bacteria</taxon>
        <taxon>Bacillati</taxon>
        <taxon>Actinomycetota</taxon>
        <taxon>Actinomycetes</taxon>
        <taxon>Micrococcales</taxon>
        <taxon>Dermacoccaceae</taxon>
        <taxon>Flexivirga</taxon>
    </lineage>
</organism>
<feature type="domain" description="DUF4232" evidence="1">
    <location>
        <begin position="3"/>
        <end position="83"/>
    </location>
</feature>
<comment type="caution">
    <text evidence="2">The sequence shown here is derived from an EMBL/GenBank/DDBJ whole genome shotgun (WGS) entry which is preliminary data.</text>
</comment>
<dbReference type="EMBL" id="BMHI01000004">
    <property type="protein sequence ID" value="GGB36926.1"/>
    <property type="molecule type" value="Genomic_DNA"/>
</dbReference>
<dbReference type="Pfam" id="PF14016">
    <property type="entry name" value="DUF4232"/>
    <property type="match status" value="1"/>
</dbReference>
<dbReference type="Proteomes" id="UP000636793">
    <property type="component" value="Unassembled WGS sequence"/>
</dbReference>
<name>A0A916T9J3_9MICO</name>
<gene>
    <name evidence="2" type="ORF">GCM10011492_29590</name>
</gene>
<protein>
    <recommendedName>
        <fullName evidence="1">DUF4232 domain-containing protein</fullName>
    </recommendedName>
</protein>
<accession>A0A916T9J3</accession>
<evidence type="ECO:0000313" key="3">
    <source>
        <dbReference type="Proteomes" id="UP000636793"/>
    </source>
</evidence>